<reference evidence="2" key="1">
    <citation type="journal article" date="2019" name="Environ. Microbiol.">
        <title>Fungal ecological strategies reflected in gene transcription - a case study of two litter decomposers.</title>
        <authorList>
            <person name="Barbi F."/>
            <person name="Kohler A."/>
            <person name="Barry K."/>
            <person name="Baskaran P."/>
            <person name="Daum C."/>
            <person name="Fauchery L."/>
            <person name="Ihrmark K."/>
            <person name="Kuo A."/>
            <person name="LaButti K."/>
            <person name="Lipzen A."/>
            <person name="Morin E."/>
            <person name="Grigoriev I.V."/>
            <person name="Henrissat B."/>
            <person name="Lindahl B."/>
            <person name="Martin F."/>
        </authorList>
    </citation>
    <scope>NUCLEOTIDE SEQUENCE</scope>
    <source>
        <strain evidence="2">JB14</strain>
    </source>
</reference>
<protein>
    <submittedName>
        <fullName evidence="2">Uncharacterized protein</fullName>
    </submittedName>
</protein>
<feature type="region of interest" description="Disordered" evidence="1">
    <location>
        <begin position="32"/>
        <end position="66"/>
    </location>
</feature>
<dbReference type="AlphaFoldDB" id="A0A6A4HA08"/>
<name>A0A6A4HA08_9AGAR</name>
<sequence>MKLLGPGSWENFLWVLWDEDIRSYHDQALEKKGPGCQGANEDSWEPAEQEREGSDGKTAGEAVPHWTGTGEGRKVLSWIWSGGVPTLLEDGADDGNEILRAEWCQSCAHMNHALEEVQLSLRHREDWWRNWAEHRAVIDPPLQEGLRAYAKKQAYLQQSLSTSFLGLWGTPINQAREEEKAKEERNWDVNAGHDGGEEVSDDKRMDSEDEDEWGEGEMEEMNEEEMEQETEGAESRGQ</sequence>
<evidence type="ECO:0000256" key="1">
    <source>
        <dbReference type="SAM" id="MobiDB-lite"/>
    </source>
</evidence>
<gene>
    <name evidence="2" type="ORF">BT96DRAFT_997954</name>
</gene>
<organism evidence="2 3">
    <name type="scientific">Gymnopus androsaceus JB14</name>
    <dbReference type="NCBI Taxonomy" id="1447944"/>
    <lineage>
        <taxon>Eukaryota</taxon>
        <taxon>Fungi</taxon>
        <taxon>Dikarya</taxon>
        <taxon>Basidiomycota</taxon>
        <taxon>Agaricomycotina</taxon>
        <taxon>Agaricomycetes</taxon>
        <taxon>Agaricomycetidae</taxon>
        <taxon>Agaricales</taxon>
        <taxon>Marasmiineae</taxon>
        <taxon>Omphalotaceae</taxon>
        <taxon>Gymnopus</taxon>
    </lineage>
</organism>
<feature type="compositionally biased region" description="Basic and acidic residues" evidence="1">
    <location>
        <begin position="176"/>
        <end position="187"/>
    </location>
</feature>
<dbReference type="EMBL" id="ML769538">
    <property type="protein sequence ID" value="KAE9395062.1"/>
    <property type="molecule type" value="Genomic_DNA"/>
</dbReference>
<proteinExistence type="predicted"/>
<keyword evidence="3" id="KW-1185">Reference proteome</keyword>
<evidence type="ECO:0000313" key="3">
    <source>
        <dbReference type="Proteomes" id="UP000799118"/>
    </source>
</evidence>
<evidence type="ECO:0000313" key="2">
    <source>
        <dbReference type="EMBL" id="KAE9395062.1"/>
    </source>
</evidence>
<dbReference type="OrthoDB" id="3263473at2759"/>
<accession>A0A6A4HA08</accession>
<dbReference type="Proteomes" id="UP000799118">
    <property type="component" value="Unassembled WGS sequence"/>
</dbReference>
<feature type="compositionally biased region" description="Acidic residues" evidence="1">
    <location>
        <begin position="207"/>
        <end position="232"/>
    </location>
</feature>
<feature type="region of interest" description="Disordered" evidence="1">
    <location>
        <begin position="176"/>
        <end position="238"/>
    </location>
</feature>